<dbReference type="Pfam" id="PF05768">
    <property type="entry name" value="Glrx-like"/>
    <property type="match status" value="1"/>
</dbReference>
<organism evidence="1 2">
    <name type="scientific">Luteimonas deserti</name>
    <dbReference type="NCBI Taxonomy" id="2752306"/>
    <lineage>
        <taxon>Bacteria</taxon>
        <taxon>Pseudomonadati</taxon>
        <taxon>Pseudomonadota</taxon>
        <taxon>Gammaproteobacteria</taxon>
        <taxon>Lysobacterales</taxon>
        <taxon>Lysobacteraceae</taxon>
        <taxon>Luteimonas</taxon>
    </lineage>
</organism>
<accession>A0A7Z0TZR5</accession>
<dbReference type="Gene3D" id="3.40.30.10">
    <property type="entry name" value="Glutaredoxin"/>
    <property type="match status" value="1"/>
</dbReference>
<evidence type="ECO:0000313" key="1">
    <source>
        <dbReference type="EMBL" id="NYZ62513.1"/>
    </source>
</evidence>
<evidence type="ECO:0000313" key="2">
    <source>
        <dbReference type="Proteomes" id="UP000589896"/>
    </source>
</evidence>
<dbReference type="Proteomes" id="UP000589896">
    <property type="component" value="Unassembled WGS sequence"/>
</dbReference>
<dbReference type="InterPro" id="IPR008554">
    <property type="entry name" value="Glutaredoxin-like"/>
</dbReference>
<dbReference type="SUPFAM" id="SSF52833">
    <property type="entry name" value="Thioredoxin-like"/>
    <property type="match status" value="1"/>
</dbReference>
<reference evidence="1 2" key="1">
    <citation type="submission" date="2020-07" db="EMBL/GenBank/DDBJ databases">
        <title>isolation of Luteimonas sp. SJ-16.</title>
        <authorList>
            <person name="Huang X.-X."/>
            <person name="Xu L."/>
            <person name="Sun J.-Q."/>
        </authorList>
    </citation>
    <scope>NUCLEOTIDE SEQUENCE [LARGE SCALE GENOMIC DNA]</scope>
    <source>
        <strain evidence="1 2">SJ-16</strain>
    </source>
</reference>
<dbReference type="AlphaFoldDB" id="A0A7Z0TZR5"/>
<comment type="caution">
    <text evidence="1">The sequence shown here is derived from an EMBL/GenBank/DDBJ whole genome shotgun (WGS) entry which is preliminary data.</text>
</comment>
<dbReference type="InterPro" id="IPR036249">
    <property type="entry name" value="Thioredoxin-like_sf"/>
</dbReference>
<proteinExistence type="predicted"/>
<name>A0A7Z0TZR5_9GAMM</name>
<protein>
    <submittedName>
        <fullName evidence="1">Glutaredoxin family protein</fullName>
    </submittedName>
</protein>
<sequence length="210" mass="22304">MSEPRLILYQRDDCHLCDLALETLAQARVPAFESVFIDGDVALEARYGVRVPVLQEAGGRTLDWPFDVVTLRTWLASLALLVHPLGSLAAPVTDDVNLAKPGHGATARWSGVHVEQVLPAGSIQRLVVTRAVTSAPGELDAASVREVLTGLSGPALDTGHRPRGLAQMGHAASIWEGVIVLASGTVMGFVIDADMVCLHGAEGEQACWTR</sequence>
<dbReference type="EMBL" id="JACCJZ010000013">
    <property type="protein sequence ID" value="NYZ62513.1"/>
    <property type="molecule type" value="Genomic_DNA"/>
</dbReference>
<gene>
    <name evidence="1" type="ORF">H0E82_07010</name>
</gene>
<keyword evidence="2" id="KW-1185">Reference proteome</keyword>